<dbReference type="InterPro" id="IPR026444">
    <property type="entry name" value="Secre_tail"/>
</dbReference>
<dbReference type="AlphaFoldDB" id="A0A972JGZ0"/>
<proteinExistence type="predicted"/>
<reference evidence="2" key="1">
    <citation type="submission" date="2020-02" db="EMBL/GenBank/DDBJ databases">
        <title>Flavobacterium sp. genome.</title>
        <authorList>
            <person name="Jung H.S."/>
            <person name="Baek J.H."/>
            <person name="Jeon C.O."/>
        </authorList>
    </citation>
    <scope>NUCLEOTIDE SEQUENCE</scope>
    <source>
        <strain evidence="2">SE-s28</strain>
    </source>
</reference>
<evidence type="ECO:0000313" key="3">
    <source>
        <dbReference type="Proteomes" id="UP000712080"/>
    </source>
</evidence>
<sequence length="987" mass="106948">MRPLNVVGKKAKSFYPNRIWLLCLSIFLPFICQSQVVTWSPDGIFDKVYDRLGNEYSLDDIKIDSVKTVAPLAVKRTQFQQCNTGIFDVYFEENSGMELTDRSAVLCQVLSDISAFLITPLQNPTVTHRVNIWVRDISNLTVPAGTLAMGTSFYTVPSDQGQPASGIVDGEVWKTIQAGVDSYTNVTSPLISNGVSASGSGAFYHGMIAVDFNTTTWHTDLQSTPPTGSQDLYSAILHEMMHALGLISLIDGDGTSRLNDYPYFSRYDLFLRNNSGTNALLTNTGGCSLYQYQFNPALSTSILAPGCSVGYTTDETICSSAVKFFGTNTIPVYTPACYESGSSLSHFEDMCYGPPYGNNDYFLMSNVVAPAQMRRYPKPEERVALCDLGYAVRDIFGNDANLNFNAYSGGTCSGNRIAGVNDGLISGTFQYQGLGTTANPIVISNILGNDFSSGPKGFECLEDVYDNTTNFSITSSLTNSSINMTTSTPGIHLLRYVPINNATGKRGNITYIYAYCKRTYTCRPGLCNLVDNGSLEGSPGNGNVACGWYAAIPTPDLFNSSAGSGTLNGVPCNDAGYELASEGNGYAGIALADQQNNEAISTILISPLLADTDYLLEYDISLAEANSVSAIKMQAYLGIDPINPVGGNFPIQSSINANPENLFFVSSNVNNTSNGWETLSFSFHTQSGGHQFLYIGGLENPTFYDVSVAPSVPGCISGNGTPNKPYYYIDNVIIRPIVPSSLDLPAFLCENATLDYLIQYLDNAAPTGTFSGAGITGTGEETSLEGALATPGEHIITYEYVNNVGCTITLTDTITVLSSEDSQCNCTNTLTVDYTESLTSYLYQRHEWILADDGYSISGSKDITMKAGYYILMNPTTSFQSDIQFEAYIDDCCETCRYARLVDEADSQTSEMMISPNPAKSSLGIKLLSDTASFITVTTYDGRTVFEKKMSGESDYTLDTDAFAQGMYILYVTCSSGTLRTEQFIKN</sequence>
<dbReference type="NCBIfam" id="TIGR04183">
    <property type="entry name" value="Por_Secre_tail"/>
    <property type="match status" value="1"/>
</dbReference>
<protein>
    <submittedName>
        <fullName evidence="2">T9SS type A sorting domain-containing protein</fullName>
    </submittedName>
</protein>
<keyword evidence="1" id="KW-0732">Signal</keyword>
<name>A0A972JGZ0_9FLAO</name>
<keyword evidence="3" id="KW-1185">Reference proteome</keyword>
<evidence type="ECO:0000256" key="1">
    <source>
        <dbReference type="ARBA" id="ARBA00022729"/>
    </source>
</evidence>
<gene>
    <name evidence="2" type="ORF">G6047_16030</name>
</gene>
<dbReference type="EMBL" id="JAAMPU010000108">
    <property type="protein sequence ID" value="NMH29549.1"/>
    <property type="molecule type" value="Genomic_DNA"/>
</dbReference>
<accession>A0A972JGZ0</accession>
<evidence type="ECO:0000313" key="2">
    <source>
        <dbReference type="EMBL" id="NMH29549.1"/>
    </source>
</evidence>
<dbReference type="Proteomes" id="UP000712080">
    <property type="component" value="Unassembled WGS sequence"/>
</dbReference>
<dbReference type="RefSeq" id="WP_169528635.1">
    <property type="nucleotide sequence ID" value="NZ_JAAMPU010000108.1"/>
</dbReference>
<organism evidence="2 3">
    <name type="scientific">Flavobacterium silvaticum</name>
    <dbReference type="NCBI Taxonomy" id="1852020"/>
    <lineage>
        <taxon>Bacteria</taxon>
        <taxon>Pseudomonadati</taxon>
        <taxon>Bacteroidota</taxon>
        <taxon>Flavobacteriia</taxon>
        <taxon>Flavobacteriales</taxon>
        <taxon>Flavobacteriaceae</taxon>
        <taxon>Flavobacterium</taxon>
    </lineage>
</organism>
<comment type="caution">
    <text evidence="2">The sequence shown here is derived from an EMBL/GenBank/DDBJ whole genome shotgun (WGS) entry which is preliminary data.</text>
</comment>